<sequence>MKSGLKENCRARTAGHWQQASAQPQHRRNGRSPRLTLKDTDTQLEALVCPRPGGLPKATKSKIEGDRADLMNCLMETLWNYMSKVQGVPNETLVDQFILGLQSYDWESHLYAMS</sequence>
<evidence type="ECO:0000256" key="1">
    <source>
        <dbReference type="SAM" id="MobiDB-lite"/>
    </source>
</evidence>
<dbReference type="Proteomes" id="UP001212152">
    <property type="component" value="Unassembled WGS sequence"/>
</dbReference>
<organism evidence="2 3">
    <name type="scientific">Geranomyces variabilis</name>
    <dbReference type="NCBI Taxonomy" id="109894"/>
    <lineage>
        <taxon>Eukaryota</taxon>
        <taxon>Fungi</taxon>
        <taxon>Fungi incertae sedis</taxon>
        <taxon>Chytridiomycota</taxon>
        <taxon>Chytridiomycota incertae sedis</taxon>
        <taxon>Chytridiomycetes</taxon>
        <taxon>Spizellomycetales</taxon>
        <taxon>Powellomycetaceae</taxon>
        <taxon>Geranomyces</taxon>
    </lineage>
</organism>
<proteinExistence type="predicted"/>
<gene>
    <name evidence="2" type="ORF">HDU87_000656</name>
</gene>
<feature type="compositionally biased region" description="Basic and acidic residues" evidence="1">
    <location>
        <begin position="1"/>
        <end position="10"/>
    </location>
</feature>
<name>A0AAD5THF5_9FUNG</name>
<protein>
    <submittedName>
        <fullName evidence="2">Uncharacterized protein</fullName>
    </submittedName>
</protein>
<dbReference type="EMBL" id="JADGJQ010000108">
    <property type="protein sequence ID" value="KAJ3169381.1"/>
    <property type="molecule type" value="Genomic_DNA"/>
</dbReference>
<evidence type="ECO:0000313" key="2">
    <source>
        <dbReference type="EMBL" id="KAJ3169381.1"/>
    </source>
</evidence>
<feature type="region of interest" description="Disordered" evidence="1">
    <location>
        <begin position="1"/>
        <end position="37"/>
    </location>
</feature>
<evidence type="ECO:0000313" key="3">
    <source>
        <dbReference type="Proteomes" id="UP001212152"/>
    </source>
</evidence>
<comment type="caution">
    <text evidence="2">The sequence shown here is derived from an EMBL/GenBank/DDBJ whole genome shotgun (WGS) entry which is preliminary data.</text>
</comment>
<reference evidence="2" key="1">
    <citation type="submission" date="2020-05" db="EMBL/GenBank/DDBJ databases">
        <title>Phylogenomic resolution of chytrid fungi.</title>
        <authorList>
            <person name="Stajich J.E."/>
            <person name="Amses K."/>
            <person name="Simmons R."/>
            <person name="Seto K."/>
            <person name="Myers J."/>
            <person name="Bonds A."/>
            <person name="Quandt C.A."/>
            <person name="Barry K."/>
            <person name="Liu P."/>
            <person name="Grigoriev I."/>
            <person name="Longcore J.E."/>
            <person name="James T.Y."/>
        </authorList>
    </citation>
    <scope>NUCLEOTIDE SEQUENCE</scope>
    <source>
        <strain evidence="2">JEL0379</strain>
    </source>
</reference>
<keyword evidence="3" id="KW-1185">Reference proteome</keyword>
<accession>A0AAD5THF5</accession>
<dbReference type="AlphaFoldDB" id="A0AAD5THF5"/>